<comment type="caution">
    <text evidence="2">The sequence shown here is derived from an EMBL/GenBank/DDBJ whole genome shotgun (WGS) entry which is preliminary data.</text>
</comment>
<evidence type="ECO:0000256" key="1">
    <source>
        <dbReference type="SAM" id="MobiDB-lite"/>
    </source>
</evidence>
<organism evidence="2 3">
    <name type="scientific">Clostridium innocuum</name>
    <dbReference type="NCBI Taxonomy" id="1522"/>
    <lineage>
        <taxon>Bacteria</taxon>
        <taxon>Bacillati</taxon>
        <taxon>Bacillota</taxon>
        <taxon>Clostridia</taxon>
        <taxon>Eubacteriales</taxon>
        <taxon>Clostridiaceae</taxon>
        <taxon>Clostridium</taxon>
    </lineage>
</organism>
<dbReference type="AlphaFoldDB" id="A0A099I9S3"/>
<dbReference type="EMBL" id="JQIF01000009">
    <property type="protein sequence ID" value="KGJ54774.1"/>
    <property type="molecule type" value="Genomic_DNA"/>
</dbReference>
<proteinExistence type="predicted"/>
<protein>
    <submittedName>
        <fullName evidence="2">Uncharacterized protein</fullName>
    </submittedName>
</protein>
<sequence length="62" mass="6955">MALRTKLNTNDEGETNGLDDLDDLDAVYVDEMKKSGLSDDLMAQFMDISKALEKEKSEGNER</sequence>
<feature type="region of interest" description="Disordered" evidence="1">
    <location>
        <begin position="1"/>
        <end position="20"/>
    </location>
</feature>
<feature type="compositionally biased region" description="Acidic residues" evidence="1">
    <location>
        <begin position="11"/>
        <end position="20"/>
    </location>
</feature>
<accession>A0A099I9S3</accession>
<reference evidence="2 3" key="1">
    <citation type="submission" date="2014-08" db="EMBL/GenBank/DDBJ databases">
        <title>Clostridium innocuum, an unnegligible vancomycin-resistant pathogen causing extra-intestinal infections.</title>
        <authorList>
            <person name="Feng Y."/>
            <person name="Chiu C.-H."/>
        </authorList>
    </citation>
    <scope>NUCLEOTIDE SEQUENCE [LARGE SCALE GENOMIC DNA]</scope>
    <source>
        <strain evidence="2 3">AN88</strain>
    </source>
</reference>
<evidence type="ECO:0000313" key="3">
    <source>
        <dbReference type="Proteomes" id="UP000030008"/>
    </source>
</evidence>
<evidence type="ECO:0000313" key="2">
    <source>
        <dbReference type="EMBL" id="KGJ54774.1"/>
    </source>
</evidence>
<gene>
    <name evidence="2" type="ORF">CIAN88_02170</name>
</gene>
<feature type="compositionally biased region" description="Polar residues" evidence="1">
    <location>
        <begin position="1"/>
        <end position="10"/>
    </location>
</feature>
<dbReference type="RefSeq" id="WP_044903751.1">
    <property type="nucleotide sequence ID" value="NZ_JAQCQO010000003.1"/>
</dbReference>
<dbReference type="Proteomes" id="UP000030008">
    <property type="component" value="Unassembled WGS sequence"/>
</dbReference>
<name>A0A099I9S3_CLOIN</name>